<dbReference type="InterPro" id="IPR001220">
    <property type="entry name" value="Legume_lectin_dom"/>
</dbReference>
<keyword evidence="3" id="KW-1133">Transmembrane helix</keyword>
<dbReference type="PANTHER" id="PTHR32401:SF16">
    <property type="entry name" value="CONCANAVALIN A-LIKE LECTIN FAMILY PROTEIN"/>
    <property type="match status" value="1"/>
</dbReference>
<dbReference type="Gene3D" id="2.60.120.200">
    <property type="match status" value="1"/>
</dbReference>
<name>A0AAV2DZC9_9ROSI</name>
<dbReference type="CDD" id="cd06899">
    <property type="entry name" value="lectin_legume_LecRK_Arcelin_ConA"/>
    <property type="match status" value="1"/>
</dbReference>
<dbReference type="Pfam" id="PF00139">
    <property type="entry name" value="Lectin_legB"/>
    <property type="match status" value="1"/>
</dbReference>
<evidence type="ECO:0000259" key="5">
    <source>
        <dbReference type="Pfam" id="PF00139"/>
    </source>
</evidence>
<dbReference type="AlphaFoldDB" id="A0AAV2DZC9"/>
<proteinExistence type="inferred from homology"/>
<gene>
    <name evidence="6" type="ORF">LTRI10_LOCUS20461</name>
</gene>
<keyword evidence="3" id="KW-0472">Membrane</keyword>
<evidence type="ECO:0000313" key="6">
    <source>
        <dbReference type="EMBL" id="CAL1378912.1"/>
    </source>
</evidence>
<dbReference type="Proteomes" id="UP001497516">
    <property type="component" value="Chromosome 3"/>
</dbReference>
<keyword evidence="4" id="KW-0732">Signal</keyword>
<feature type="transmembrane region" description="Helical" evidence="3">
    <location>
        <begin position="307"/>
        <end position="332"/>
    </location>
</feature>
<dbReference type="PANTHER" id="PTHR32401">
    <property type="entry name" value="CONCANAVALIN A-LIKE LECTIN FAMILY PROTEIN"/>
    <property type="match status" value="1"/>
</dbReference>
<dbReference type="GO" id="GO:0030246">
    <property type="term" value="F:carbohydrate binding"/>
    <property type="evidence" value="ECO:0007669"/>
    <property type="project" value="UniProtKB-KW"/>
</dbReference>
<sequence>MALSPALTRLKFLPLLFFHFNLLLADPTSSFSFTNFDQNPNFSSTIALYGDAELVSSNGSSPTPSSPAIQLTHSVSSSGGRVMYKKPIKLVANSSDSSASSFSTYFSFLMSPDNTGDGLAFVMVPAEFNATLFLSNTPFGLSLRSGPKSSRRIVAVEYGSSKDLNHGDLDDDHVGIDVGGFVSVKVRNVSSANALLSSGKRLHSWVDYEAGSKRLEVRLSQSGGEKPVDPLLSYPIDLTRMWNEQEVIVGLSSSNGNSSHTCFLYSWSFQLRHFPHWMHSQPLDPKGLVSDLKPADGENRRGCVVRVIAALALGVGCGALGAFMALQVCGLFGKMRGGVVREEGYNSSSSAVVHPVEFEYEKVRVMVVDDKAIQDGSKQ</sequence>
<feature type="signal peptide" evidence="4">
    <location>
        <begin position="1"/>
        <end position="25"/>
    </location>
</feature>
<comment type="similarity">
    <text evidence="1">Belongs to the leguminous lectin family.</text>
</comment>
<evidence type="ECO:0000256" key="2">
    <source>
        <dbReference type="ARBA" id="ARBA00022734"/>
    </source>
</evidence>
<accession>A0AAV2DZC9</accession>
<protein>
    <recommendedName>
        <fullName evidence="5">Legume lectin domain-containing protein</fullName>
    </recommendedName>
</protein>
<evidence type="ECO:0000256" key="1">
    <source>
        <dbReference type="ARBA" id="ARBA00007606"/>
    </source>
</evidence>
<evidence type="ECO:0000256" key="4">
    <source>
        <dbReference type="SAM" id="SignalP"/>
    </source>
</evidence>
<evidence type="ECO:0000256" key="3">
    <source>
        <dbReference type="SAM" id="Phobius"/>
    </source>
</evidence>
<dbReference type="InterPro" id="IPR013320">
    <property type="entry name" value="ConA-like_dom_sf"/>
</dbReference>
<dbReference type="EMBL" id="OZ034816">
    <property type="protein sequence ID" value="CAL1378912.1"/>
    <property type="molecule type" value="Genomic_DNA"/>
</dbReference>
<keyword evidence="3" id="KW-0812">Transmembrane</keyword>
<evidence type="ECO:0000313" key="7">
    <source>
        <dbReference type="Proteomes" id="UP001497516"/>
    </source>
</evidence>
<keyword evidence="7" id="KW-1185">Reference proteome</keyword>
<dbReference type="InterPro" id="IPR050258">
    <property type="entry name" value="Leguminous_Lectin"/>
</dbReference>
<reference evidence="6 7" key="1">
    <citation type="submission" date="2024-04" db="EMBL/GenBank/DDBJ databases">
        <authorList>
            <person name="Fracassetti M."/>
        </authorList>
    </citation>
    <scope>NUCLEOTIDE SEQUENCE [LARGE SCALE GENOMIC DNA]</scope>
</reference>
<organism evidence="6 7">
    <name type="scientific">Linum trigynum</name>
    <dbReference type="NCBI Taxonomy" id="586398"/>
    <lineage>
        <taxon>Eukaryota</taxon>
        <taxon>Viridiplantae</taxon>
        <taxon>Streptophyta</taxon>
        <taxon>Embryophyta</taxon>
        <taxon>Tracheophyta</taxon>
        <taxon>Spermatophyta</taxon>
        <taxon>Magnoliopsida</taxon>
        <taxon>eudicotyledons</taxon>
        <taxon>Gunneridae</taxon>
        <taxon>Pentapetalae</taxon>
        <taxon>rosids</taxon>
        <taxon>fabids</taxon>
        <taxon>Malpighiales</taxon>
        <taxon>Linaceae</taxon>
        <taxon>Linum</taxon>
    </lineage>
</organism>
<keyword evidence="2" id="KW-0430">Lectin</keyword>
<dbReference type="SUPFAM" id="SSF49899">
    <property type="entry name" value="Concanavalin A-like lectins/glucanases"/>
    <property type="match status" value="1"/>
</dbReference>
<feature type="chain" id="PRO_5043326486" description="Legume lectin domain-containing protein" evidence="4">
    <location>
        <begin position="26"/>
        <end position="379"/>
    </location>
</feature>
<feature type="domain" description="Legume lectin" evidence="5">
    <location>
        <begin position="29"/>
        <end position="282"/>
    </location>
</feature>